<dbReference type="AlphaFoldDB" id="F0ZE62"/>
<evidence type="ECO:0008006" key="4">
    <source>
        <dbReference type="Google" id="ProtNLM"/>
    </source>
</evidence>
<organism evidence="2 3">
    <name type="scientific">Dictyostelium purpureum</name>
    <name type="common">Slime mold</name>
    <dbReference type="NCBI Taxonomy" id="5786"/>
    <lineage>
        <taxon>Eukaryota</taxon>
        <taxon>Amoebozoa</taxon>
        <taxon>Evosea</taxon>
        <taxon>Eumycetozoa</taxon>
        <taxon>Dictyostelia</taxon>
        <taxon>Dictyosteliales</taxon>
        <taxon>Dictyosteliaceae</taxon>
        <taxon>Dictyostelium</taxon>
    </lineage>
</organism>
<gene>
    <name evidence="2" type="ORF">DICPUDRAFT_76613</name>
</gene>
<keyword evidence="1" id="KW-0732">Signal</keyword>
<proteinExistence type="predicted"/>
<accession>F0ZE62</accession>
<dbReference type="EMBL" id="GL870991">
    <property type="protein sequence ID" value="EGC37768.1"/>
    <property type="molecule type" value="Genomic_DNA"/>
</dbReference>
<dbReference type="VEuPathDB" id="AmoebaDB:DICPUDRAFT_76613"/>
<dbReference type="Proteomes" id="UP000001064">
    <property type="component" value="Unassembled WGS sequence"/>
</dbReference>
<protein>
    <recommendedName>
        <fullName evidence="4">UPAR/Ly6 domain-containing protein</fullName>
    </recommendedName>
</protein>
<evidence type="ECO:0000313" key="2">
    <source>
        <dbReference type="EMBL" id="EGC37768.1"/>
    </source>
</evidence>
<name>F0ZE62_DICPU</name>
<evidence type="ECO:0000256" key="1">
    <source>
        <dbReference type="SAM" id="SignalP"/>
    </source>
</evidence>
<dbReference type="KEGG" id="dpp:DICPUDRAFT_76613"/>
<dbReference type="RefSeq" id="XP_003285707.1">
    <property type="nucleotide sequence ID" value="XM_003285659.1"/>
</dbReference>
<dbReference type="GeneID" id="10499103"/>
<keyword evidence="3" id="KW-1185">Reference proteome</keyword>
<dbReference type="InParanoid" id="F0ZE62"/>
<feature type="signal peptide" evidence="1">
    <location>
        <begin position="1"/>
        <end position="20"/>
    </location>
</feature>
<sequence length="155" mass="17561">MKLIFILTFTFLYIFNLIECQSLPCFNNFSIIDVNNSSCSKPINSSERIDLCGTAFVNIKSTENGYVTYSFCEDNSCRRVIINGSFKSNCNQEQNTNIKVTIKDIEYEYSINCSCTDKSKCNSNSIQSFTESNDYNDLISIPIFVSAIPLLILLI</sequence>
<reference evidence="3" key="1">
    <citation type="journal article" date="2011" name="Genome Biol.">
        <title>Comparative genomics of the social amoebae Dictyostelium discoideum and Dictyostelium purpureum.</title>
        <authorList>
            <consortium name="US DOE Joint Genome Institute (JGI-PGF)"/>
            <person name="Sucgang R."/>
            <person name="Kuo A."/>
            <person name="Tian X."/>
            <person name="Salerno W."/>
            <person name="Parikh A."/>
            <person name="Feasley C.L."/>
            <person name="Dalin E."/>
            <person name="Tu H."/>
            <person name="Huang E."/>
            <person name="Barry K."/>
            <person name="Lindquist E."/>
            <person name="Shapiro H."/>
            <person name="Bruce D."/>
            <person name="Schmutz J."/>
            <person name="Salamov A."/>
            <person name="Fey P."/>
            <person name="Gaudet P."/>
            <person name="Anjard C."/>
            <person name="Babu M.M."/>
            <person name="Basu S."/>
            <person name="Bushmanova Y."/>
            <person name="van der Wel H."/>
            <person name="Katoh-Kurasawa M."/>
            <person name="Dinh C."/>
            <person name="Coutinho P.M."/>
            <person name="Saito T."/>
            <person name="Elias M."/>
            <person name="Schaap P."/>
            <person name="Kay R.R."/>
            <person name="Henrissat B."/>
            <person name="Eichinger L."/>
            <person name="Rivero F."/>
            <person name="Putnam N.H."/>
            <person name="West C.M."/>
            <person name="Loomis W.F."/>
            <person name="Chisholm R.L."/>
            <person name="Shaulsky G."/>
            <person name="Strassmann J.E."/>
            <person name="Queller D.C."/>
            <person name="Kuspa A."/>
            <person name="Grigoriev I.V."/>
        </authorList>
    </citation>
    <scope>NUCLEOTIDE SEQUENCE [LARGE SCALE GENOMIC DNA]</scope>
    <source>
        <strain evidence="3">QSDP1</strain>
    </source>
</reference>
<feature type="chain" id="PRO_5003263557" description="UPAR/Ly6 domain-containing protein" evidence="1">
    <location>
        <begin position="21"/>
        <end position="155"/>
    </location>
</feature>
<evidence type="ECO:0000313" key="3">
    <source>
        <dbReference type="Proteomes" id="UP000001064"/>
    </source>
</evidence>